<proteinExistence type="predicted"/>
<dbReference type="InterPro" id="IPR029000">
    <property type="entry name" value="Cyclophilin-like_dom_sf"/>
</dbReference>
<feature type="compositionally biased region" description="Basic residues" evidence="5">
    <location>
        <begin position="287"/>
        <end position="305"/>
    </location>
</feature>
<dbReference type="PANTHER" id="PTHR11071">
    <property type="entry name" value="PEPTIDYL-PROLYL CIS-TRANS ISOMERASE"/>
    <property type="match status" value="1"/>
</dbReference>
<feature type="compositionally biased region" description="Basic residues" evidence="5">
    <location>
        <begin position="439"/>
        <end position="450"/>
    </location>
</feature>
<evidence type="ECO:0000256" key="4">
    <source>
        <dbReference type="ARBA" id="ARBA00023235"/>
    </source>
</evidence>
<feature type="compositionally biased region" description="Basic residues" evidence="5">
    <location>
        <begin position="350"/>
        <end position="364"/>
    </location>
</feature>
<keyword evidence="4 7" id="KW-0413">Isomerase</keyword>
<reference evidence="7 8" key="1">
    <citation type="journal article" date="2018" name="Sci. Rep.">
        <title>Genomic signatures of local adaptation to the degree of environmental predictability in rotifers.</title>
        <authorList>
            <person name="Franch-Gras L."/>
            <person name="Hahn C."/>
            <person name="Garcia-Roger E.M."/>
            <person name="Carmona M.J."/>
            <person name="Serra M."/>
            <person name="Gomez A."/>
        </authorList>
    </citation>
    <scope>NUCLEOTIDE SEQUENCE [LARGE SCALE GENOMIC DNA]</scope>
    <source>
        <strain evidence="7">HYR1</strain>
    </source>
</reference>
<feature type="compositionally biased region" description="Basic and acidic residues" evidence="5">
    <location>
        <begin position="277"/>
        <end position="286"/>
    </location>
</feature>
<dbReference type="EC" id="5.2.1.8" evidence="2"/>
<evidence type="ECO:0000256" key="5">
    <source>
        <dbReference type="SAM" id="MobiDB-lite"/>
    </source>
</evidence>
<dbReference type="FunFam" id="2.40.100.10:FF:000005">
    <property type="entry name" value="Peptidyl-prolyl cis-trans isomerase G"/>
    <property type="match status" value="1"/>
</dbReference>
<dbReference type="AlphaFoldDB" id="A0A3M7QPS8"/>
<dbReference type="OrthoDB" id="193499at2759"/>
<dbReference type="PROSITE" id="PS50072">
    <property type="entry name" value="CSA_PPIASE_2"/>
    <property type="match status" value="1"/>
</dbReference>
<dbReference type="STRING" id="10195.A0A3M7QPS8"/>
<dbReference type="Pfam" id="PF00160">
    <property type="entry name" value="Pro_isomerase"/>
    <property type="match status" value="1"/>
</dbReference>
<evidence type="ECO:0000259" key="6">
    <source>
        <dbReference type="PROSITE" id="PS50072"/>
    </source>
</evidence>
<dbReference type="GO" id="GO:0016018">
    <property type="term" value="F:cyclosporin A binding"/>
    <property type="evidence" value="ECO:0007669"/>
    <property type="project" value="TreeGrafter"/>
</dbReference>
<dbReference type="PRINTS" id="PR00153">
    <property type="entry name" value="CSAPPISMRASE"/>
</dbReference>
<dbReference type="GO" id="GO:0006457">
    <property type="term" value="P:protein folding"/>
    <property type="evidence" value="ECO:0007669"/>
    <property type="project" value="TreeGrafter"/>
</dbReference>
<evidence type="ECO:0000313" key="7">
    <source>
        <dbReference type="EMBL" id="RNA13342.1"/>
    </source>
</evidence>
<feature type="compositionally biased region" description="Basic and acidic residues" evidence="5">
    <location>
        <begin position="369"/>
        <end position="378"/>
    </location>
</feature>
<dbReference type="EMBL" id="REGN01005438">
    <property type="protein sequence ID" value="RNA13342.1"/>
    <property type="molecule type" value="Genomic_DNA"/>
</dbReference>
<evidence type="ECO:0000313" key="8">
    <source>
        <dbReference type="Proteomes" id="UP000276133"/>
    </source>
</evidence>
<comment type="caution">
    <text evidence="7">The sequence shown here is derived from an EMBL/GenBank/DDBJ whole genome shotgun (WGS) entry which is preliminary data.</text>
</comment>
<evidence type="ECO:0000256" key="2">
    <source>
        <dbReference type="ARBA" id="ARBA00013194"/>
    </source>
</evidence>
<feature type="domain" description="PPIase cyclophilin-type" evidence="6">
    <location>
        <begin position="35"/>
        <end position="200"/>
    </location>
</feature>
<feature type="compositionally biased region" description="Basic and acidic residues" evidence="5">
    <location>
        <begin position="386"/>
        <end position="438"/>
    </location>
</feature>
<dbReference type="InterPro" id="IPR002130">
    <property type="entry name" value="Cyclophilin-type_PPIase_dom"/>
</dbReference>
<feature type="compositionally biased region" description="Low complexity" evidence="5">
    <location>
        <begin position="451"/>
        <end position="461"/>
    </location>
</feature>
<sequence length="477" mass="55224">MPDTHKANSSLNQSMSSGAETEKTKRQKIARTKCFFDLEFNKHPVGRIIFELHNEQCPRTCENFRSLCTGERGLGITTNRRLYYKGSPIHRVVKNFIIQGGDFTDGDGTGGESIYGGCFADENLEGKHEKAFLLSMANRGKDTNGSQFFITTAPAPHLDGKHVVFGHVIKGQEILKLIENMPTNEQDRPLTNVEISHCGELILRIKKKKKEKKKKADRENDIESQISEVKADAAKVDDSEFCSVRPEEVPPVPENKFLKRRTDGLALVQPERKRSRSRDLYRDAAGRKVKGRGVLRYTGRSRSRSRTPPLWRRVTNERRHLPESRDRQKNVKNYENFVRERPPRRLSPAMRHRSKSRDHSRKSRSLSPKLDKSRERSRDKKRSKSHEKVREKSGKNDEDVIVEKEKSVVKLSKSKDNVREKNDREQSRPRSSSRDRYSRRFRRKKSHSRRSASSGSRSSPSHSRHKLNRHRRSKSKD</sequence>
<dbReference type="Gene3D" id="2.40.100.10">
    <property type="entry name" value="Cyclophilin-like"/>
    <property type="match status" value="1"/>
</dbReference>
<comment type="catalytic activity">
    <reaction evidence="1">
        <text>[protein]-peptidylproline (omega=180) = [protein]-peptidylproline (omega=0)</text>
        <dbReference type="Rhea" id="RHEA:16237"/>
        <dbReference type="Rhea" id="RHEA-COMP:10747"/>
        <dbReference type="Rhea" id="RHEA-COMP:10748"/>
        <dbReference type="ChEBI" id="CHEBI:83833"/>
        <dbReference type="ChEBI" id="CHEBI:83834"/>
        <dbReference type="EC" id="5.2.1.8"/>
    </reaction>
</comment>
<feature type="region of interest" description="Disordered" evidence="5">
    <location>
        <begin position="268"/>
        <end position="477"/>
    </location>
</feature>
<keyword evidence="8" id="KW-1185">Reference proteome</keyword>
<protein>
    <recommendedName>
        <fullName evidence="2">peptidylprolyl isomerase</fullName>
        <ecNumber evidence="2">5.2.1.8</ecNumber>
    </recommendedName>
</protein>
<dbReference type="PANTHER" id="PTHR11071:SF565">
    <property type="entry name" value="MOCA-CYP, ISOFORM A"/>
    <property type="match status" value="1"/>
</dbReference>
<organism evidence="7 8">
    <name type="scientific">Brachionus plicatilis</name>
    <name type="common">Marine rotifer</name>
    <name type="synonym">Brachionus muelleri</name>
    <dbReference type="NCBI Taxonomy" id="10195"/>
    <lineage>
        <taxon>Eukaryota</taxon>
        <taxon>Metazoa</taxon>
        <taxon>Spiralia</taxon>
        <taxon>Gnathifera</taxon>
        <taxon>Rotifera</taxon>
        <taxon>Eurotatoria</taxon>
        <taxon>Monogononta</taxon>
        <taxon>Pseudotrocha</taxon>
        <taxon>Ploima</taxon>
        <taxon>Brachionidae</taxon>
        <taxon>Brachionus</taxon>
    </lineage>
</organism>
<dbReference type="GO" id="GO:0005739">
    <property type="term" value="C:mitochondrion"/>
    <property type="evidence" value="ECO:0007669"/>
    <property type="project" value="TreeGrafter"/>
</dbReference>
<keyword evidence="3" id="KW-0697">Rotamase</keyword>
<dbReference type="Proteomes" id="UP000276133">
    <property type="component" value="Unassembled WGS sequence"/>
</dbReference>
<feature type="region of interest" description="Disordered" evidence="5">
    <location>
        <begin position="1"/>
        <end position="25"/>
    </location>
</feature>
<dbReference type="SUPFAM" id="SSF50891">
    <property type="entry name" value="Cyclophilin-like"/>
    <property type="match status" value="1"/>
</dbReference>
<feature type="compositionally biased region" description="Basic residues" evidence="5">
    <location>
        <begin position="462"/>
        <end position="477"/>
    </location>
</feature>
<gene>
    <name evidence="7" type="ORF">BpHYR1_046495</name>
</gene>
<evidence type="ECO:0000256" key="3">
    <source>
        <dbReference type="ARBA" id="ARBA00023110"/>
    </source>
</evidence>
<evidence type="ECO:0000256" key="1">
    <source>
        <dbReference type="ARBA" id="ARBA00000971"/>
    </source>
</evidence>
<accession>A0A3M7QPS8</accession>
<feature type="compositionally biased region" description="Basic and acidic residues" evidence="5">
    <location>
        <begin position="314"/>
        <end position="329"/>
    </location>
</feature>
<feature type="compositionally biased region" description="Polar residues" evidence="5">
    <location>
        <begin position="7"/>
        <end position="19"/>
    </location>
</feature>
<name>A0A3M7QPS8_BRAPC</name>
<dbReference type="GO" id="GO:0003755">
    <property type="term" value="F:peptidyl-prolyl cis-trans isomerase activity"/>
    <property type="evidence" value="ECO:0007669"/>
    <property type="project" value="UniProtKB-KW"/>
</dbReference>